<comment type="subcellular location">
    <subcellularLocation>
        <location evidence="1">Cell membrane</location>
        <topology evidence="1">Multi-pass membrane protein</topology>
    </subcellularLocation>
</comment>
<dbReference type="InterPro" id="IPR050545">
    <property type="entry name" value="Mycobact_MmpL"/>
</dbReference>
<feature type="transmembrane region" description="Helical" evidence="6">
    <location>
        <begin position="234"/>
        <end position="252"/>
    </location>
</feature>
<keyword evidence="5 6" id="KW-0472">Membrane</keyword>
<organism evidence="8 9">
    <name type="scientific">Pseudoclavibacter chungangensis</name>
    <dbReference type="NCBI Taxonomy" id="587635"/>
    <lineage>
        <taxon>Bacteria</taxon>
        <taxon>Bacillati</taxon>
        <taxon>Actinomycetota</taxon>
        <taxon>Actinomycetes</taxon>
        <taxon>Micrococcales</taxon>
        <taxon>Microbacteriaceae</taxon>
        <taxon>Pseudoclavibacter</taxon>
    </lineage>
</organism>
<dbReference type="RefSeq" id="WP_158040022.1">
    <property type="nucleotide sequence ID" value="NZ_JACCFV010000001.1"/>
</dbReference>
<evidence type="ECO:0000313" key="9">
    <source>
        <dbReference type="Proteomes" id="UP000467240"/>
    </source>
</evidence>
<reference evidence="8 9" key="1">
    <citation type="submission" date="2019-09" db="EMBL/GenBank/DDBJ databases">
        <title>Phylogeny of genus Pseudoclavibacter and closely related genus.</title>
        <authorList>
            <person name="Li Y."/>
        </authorList>
    </citation>
    <scope>NUCLEOTIDE SEQUENCE [LARGE SCALE GENOMIC DNA]</scope>
    <source>
        <strain evidence="8 9">DSM 23821</strain>
    </source>
</reference>
<dbReference type="Proteomes" id="UP000467240">
    <property type="component" value="Unassembled WGS sequence"/>
</dbReference>
<sequence length="981" mass="101943">MALLLFRLGRGSYRRPWAVIGGWLLLLAIALGLGLGFGGTLKESFAIPGTESQEALDRLDQVFPEVAGASASVVVVAPGGVDVHDADARAEIEAVAEHIDGFDGVEQALSPYSEYATDSLSEDGRAAIISVQFSTTADALPEGLLEQVRSEGESLTADGFDVSFGGEVYQELEYGLTVTEVFGVVFAAVVLVVTFGSVLAAGMPLGTAIIAIGVSMGGILFVAKFITVSSATPLLAVMIGIAVGIDYALFVLSRHRHQLANGVDPEESASTAVGTAGSAVLFAGVTVMIALAGLLIVGIPFLSVMGIAAAVAVFVAMAAAVTLLPAFLGLAKGRLVPKPGSRAAKRETGADERPSMGRRWVRFVLRAPIVFVVLVAGVLGTLAIPALSLQLALPSGAAQNPGTDARDAYDAISEHFGAGSNGPLLVMIDLTRADDDTLLDDLAAVRDEVRSVPGVKTTGDALPNPTVDSAILQVVPETGPTDPATLDVVNGIRGLEGTLLDETGMQISVTGYTAVAIDISDRLDQALLPFAGVVVGLSFLLLMMVFRSVLVPLKAALSFLLSVFAAFGVVVAIFQWGWFADALHIVPGPIISFMPILLLAIIFGLAMDYEVFLVSGMREAYVRGAPPKQAIEFGFAQGARVVTAAALIMFFVFAAFVPEGAGVIKAIALGLAAGIAFDAFLVRMTLVPALMALMGKAAWWLPRWLAKRLPDLDIEGEHLRTYRSGVEWAQGSSERAALALDELVVGDEQHRIGPVSGEISRGGVLFLVGPEPARRVVAATIQARLAPVSGRLQVLGHTVPGDESSVRGLVAIADLSDLEDRDFELSLGDLVREHERAARSMWSLPASDAAVRARVARIRAAVTTAGGAADRVTTTTAVGTLDPVARAVVLAGLALAEGPDLLVVDANHLAELPASGELVGRIARAIAELAPDATTIVVGVPPGLDLAAVDAAMAGPRRTLAALTIGDPITSSTTERKDALR</sequence>
<dbReference type="EMBL" id="WBJZ01000006">
    <property type="protein sequence ID" value="KAB1659522.1"/>
    <property type="molecule type" value="Genomic_DNA"/>
</dbReference>
<dbReference type="OrthoDB" id="7051771at2"/>
<evidence type="ECO:0000256" key="3">
    <source>
        <dbReference type="ARBA" id="ARBA00022692"/>
    </source>
</evidence>
<feature type="transmembrane region" description="Helical" evidence="6">
    <location>
        <begin position="181"/>
        <end position="201"/>
    </location>
</feature>
<keyword evidence="9" id="KW-1185">Reference proteome</keyword>
<proteinExistence type="predicted"/>
<evidence type="ECO:0000256" key="1">
    <source>
        <dbReference type="ARBA" id="ARBA00004651"/>
    </source>
</evidence>
<evidence type="ECO:0000256" key="5">
    <source>
        <dbReference type="ARBA" id="ARBA00023136"/>
    </source>
</evidence>
<evidence type="ECO:0000256" key="4">
    <source>
        <dbReference type="ARBA" id="ARBA00022989"/>
    </source>
</evidence>
<dbReference type="Pfam" id="PF03176">
    <property type="entry name" value="MMPL"/>
    <property type="match status" value="2"/>
</dbReference>
<dbReference type="InterPro" id="IPR000731">
    <property type="entry name" value="SSD"/>
</dbReference>
<evidence type="ECO:0000313" key="8">
    <source>
        <dbReference type="EMBL" id="KAB1659522.1"/>
    </source>
</evidence>
<dbReference type="SUPFAM" id="SSF82866">
    <property type="entry name" value="Multidrug efflux transporter AcrB transmembrane domain"/>
    <property type="match status" value="2"/>
</dbReference>
<feature type="transmembrane region" description="Helical" evidence="6">
    <location>
        <begin position="307"/>
        <end position="331"/>
    </location>
</feature>
<dbReference type="PANTHER" id="PTHR33406">
    <property type="entry name" value="MEMBRANE PROTEIN MJ1562-RELATED"/>
    <property type="match status" value="1"/>
</dbReference>
<feature type="transmembrane region" description="Helical" evidence="6">
    <location>
        <begin position="590"/>
        <end position="612"/>
    </location>
</feature>
<keyword evidence="2" id="KW-1003">Cell membrane</keyword>
<dbReference type="GO" id="GO:0005886">
    <property type="term" value="C:plasma membrane"/>
    <property type="evidence" value="ECO:0007669"/>
    <property type="project" value="UniProtKB-SubCell"/>
</dbReference>
<comment type="caution">
    <text evidence="8">The sequence shown here is derived from an EMBL/GenBank/DDBJ whole genome shotgun (WGS) entry which is preliminary data.</text>
</comment>
<accession>A0A7J5BYV5</accession>
<evidence type="ECO:0000256" key="2">
    <source>
        <dbReference type="ARBA" id="ARBA00022475"/>
    </source>
</evidence>
<feature type="transmembrane region" description="Helical" evidence="6">
    <location>
        <begin position="208"/>
        <end position="228"/>
    </location>
</feature>
<dbReference type="PANTHER" id="PTHR33406:SF13">
    <property type="entry name" value="MEMBRANE PROTEIN YDFJ"/>
    <property type="match status" value="1"/>
</dbReference>
<dbReference type="PROSITE" id="PS50156">
    <property type="entry name" value="SSD"/>
    <property type="match status" value="1"/>
</dbReference>
<dbReference type="Gene3D" id="1.20.1640.10">
    <property type="entry name" value="Multidrug efflux transporter AcrB transmembrane domain"/>
    <property type="match status" value="2"/>
</dbReference>
<feature type="transmembrane region" description="Helical" evidence="6">
    <location>
        <begin position="633"/>
        <end position="657"/>
    </location>
</feature>
<protein>
    <submittedName>
        <fullName evidence="8">MMPL family transporter</fullName>
    </submittedName>
</protein>
<evidence type="ECO:0000259" key="7">
    <source>
        <dbReference type="PROSITE" id="PS50156"/>
    </source>
</evidence>
<feature type="transmembrane region" description="Helical" evidence="6">
    <location>
        <begin position="526"/>
        <end position="546"/>
    </location>
</feature>
<feature type="transmembrane region" description="Helical" evidence="6">
    <location>
        <begin position="273"/>
        <end position="301"/>
    </location>
</feature>
<evidence type="ECO:0000256" key="6">
    <source>
        <dbReference type="SAM" id="Phobius"/>
    </source>
</evidence>
<gene>
    <name evidence="8" type="ORF">F8O01_06260</name>
</gene>
<dbReference type="AlphaFoldDB" id="A0A7J5BYV5"/>
<keyword evidence="4 6" id="KW-1133">Transmembrane helix</keyword>
<name>A0A7J5BYV5_9MICO</name>
<dbReference type="InterPro" id="IPR004869">
    <property type="entry name" value="MMPL_dom"/>
</dbReference>
<feature type="transmembrane region" description="Helical" evidence="6">
    <location>
        <begin position="363"/>
        <end position="384"/>
    </location>
</feature>
<feature type="transmembrane region" description="Helical" evidence="6">
    <location>
        <begin position="17"/>
        <end position="37"/>
    </location>
</feature>
<feature type="domain" description="SSD" evidence="7">
    <location>
        <begin position="183"/>
        <end position="330"/>
    </location>
</feature>
<feature type="transmembrane region" description="Helical" evidence="6">
    <location>
        <begin position="558"/>
        <end position="578"/>
    </location>
</feature>
<keyword evidence="3 6" id="KW-0812">Transmembrane</keyword>